<dbReference type="SMART" id="SM00822">
    <property type="entry name" value="PKS_KR"/>
    <property type="match status" value="1"/>
</dbReference>
<sequence length="253" mass="25413">MDVTDSVAVITGGASGLGLATARRLVAAGAQVVLVDLPGSAGEQVAGELGGAAHFAAADVTDEAAVTAALDLASELGPLRVVVNCAGIGNAIKTAGKKGAFPLDAFQKIIQVNLVGTFNVLRLGAQRMLDVEPLGEERGVIVNTASVAAFDGQIGQAAYSASKGGIVGMTLPIARDLASSLIRVVTIAPGLFDTPLLASASEEVKAALGAQVPHPARLGAPDEYGALVAHIVANPMLNGEVIRLDGAIRMAPR</sequence>
<dbReference type="SUPFAM" id="SSF51735">
    <property type="entry name" value="NAD(P)-binding Rossmann-fold domains"/>
    <property type="match status" value="1"/>
</dbReference>
<dbReference type="PANTHER" id="PTHR43658">
    <property type="entry name" value="SHORT-CHAIN DEHYDROGENASE/REDUCTASE"/>
    <property type="match status" value="1"/>
</dbReference>
<dbReference type="RefSeq" id="WP_152729893.1">
    <property type="nucleotide sequence ID" value="NZ_JAABOZ010000002.1"/>
</dbReference>
<dbReference type="Pfam" id="PF00106">
    <property type="entry name" value="adh_short"/>
    <property type="match status" value="1"/>
</dbReference>
<dbReference type="FunFam" id="3.40.50.720:FF:000215">
    <property type="entry name" value="3-hydroxyacyl-CoA dehydrogenase type-2"/>
    <property type="match status" value="1"/>
</dbReference>
<dbReference type="PROSITE" id="PS00061">
    <property type="entry name" value="ADH_SHORT"/>
    <property type="match status" value="1"/>
</dbReference>
<dbReference type="EMBL" id="JAAGWK010000010">
    <property type="protein sequence ID" value="NEL54015.1"/>
    <property type="molecule type" value="Genomic_DNA"/>
</dbReference>
<dbReference type="InterPro" id="IPR020904">
    <property type="entry name" value="Sc_DH/Rdtase_CS"/>
</dbReference>
<organism evidence="5 6">
    <name type="scientific">Goekera deserti</name>
    <dbReference type="NCBI Taxonomy" id="2497753"/>
    <lineage>
        <taxon>Bacteria</taxon>
        <taxon>Bacillati</taxon>
        <taxon>Actinomycetota</taxon>
        <taxon>Actinomycetes</taxon>
        <taxon>Geodermatophilales</taxon>
        <taxon>Geodermatophilaceae</taxon>
        <taxon>Goekera</taxon>
    </lineage>
</organism>
<name>A0A7K3WC15_9ACTN</name>
<evidence type="ECO:0000313" key="5">
    <source>
        <dbReference type="EMBL" id="NEL54015.1"/>
    </source>
</evidence>
<dbReference type="PANTHER" id="PTHR43658:SF8">
    <property type="entry name" value="17-BETA-HYDROXYSTEROID DEHYDROGENASE 14-RELATED"/>
    <property type="match status" value="1"/>
</dbReference>
<evidence type="ECO:0000256" key="2">
    <source>
        <dbReference type="ARBA" id="ARBA00023002"/>
    </source>
</evidence>
<dbReference type="InterPro" id="IPR036291">
    <property type="entry name" value="NAD(P)-bd_dom_sf"/>
</dbReference>
<dbReference type="InterPro" id="IPR057326">
    <property type="entry name" value="KR_dom"/>
</dbReference>
<proteinExistence type="inferred from homology"/>
<evidence type="ECO:0000256" key="1">
    <source>
        <dbReference type="ARBA" id="ARBA00006484"/>
    </source>
</evidence>
<gene>
    <name evidence="5" type="ORF">G1H19_08390</name>
</gene>
<dbReference type="GO" id="GO:0016491">
    <property type="term" value="F:oxidoreductase activity"/>
    <property type="evidence" value="ECO:0007669"/>
    <property type="project" value="UniProtKB-KW"/>
</dbReference>
<evidence type="ECO:0000313" key="6">
    <source>
        <dbReference type="Proteomes" id="UP000470470"/>
    </source>
</evidence>
<comment type="similarity">
    <text evidence="1 3">Belongs to the short-chain dehydrogenases/reductases (SDR) family.</text>
</comment>
<protein>
    <submittedName>
        <fullName evidence="5">3-hydroxyacyl-CoA dehydrogenase</fullName>
    </submittedName>
</protein>
<evidence type="ECO:0000256" key="3">
    <source>
        <dbReference type="RuleBase" id="RU000363"/>
    </source>
</evidence>
<dbReference type="AlphaFoldDB" id="A0A7K3WC15"/>
<dbReference type="InterPro" id="IPR002347">
    <property type="entry name" value="SDR_fam"/>
</dbReference>
<comment type="caution">
    <text evidence="5">The sequence shown here is derived from an EMBL/GenBank/DDBJ whole genome shotgun (WGS) entry which is preliminary data.</text>
</comment>
<dbReference type="PRINTS" id="PR00081">
    <property type="entry name" value="GDHRDH"/>
</dbReference>
<dbReference type="CDD" id="cd05371">
    <property type="entry name" value="HSD10-like_SDR_c"/>
    <property type="match status" value="1"/>
</dbReference>
<keyword evidence="6" id="KW-1185">Reference proteome</keyword>
<keyword evidence="2" id="KW-0560">Oxidoreductase</keyword>
<feature type="domain" description="Ketoreductase" evidence="4">
    <location>
        <begin position="6"/>
        <end position="195"/>
    </location>
</feature>
<dbReference type="PRINTS" id="PR00080">
    <property type="entry name" value="SDRFAMILY"/>
</dbReference>
<reference evidence="5 6" key="1">
    <citation type="submission" date="2020-02" db="EMBL/GenBank/DDBJ databases">
        <title>The whole genome sequence of CPCC 205119.</title>
        <authorList>
            <person name="Jiang Z."/>
        </authorList>
    </citation>
    <scope>NUCLEOTIDE SEQUENCE [LARGE SCALE GENOMIC DNA]</scope>
    <source>
        <strain evidence="5 6">CPCC 205119</strain>
    </source>
</reference>
<dbReference type="Gene3D" id="3.40.50.720">
    <property type="entry name" value="NAD(P)-binding Rossmann-like Domain"/>
    <property type="match status" value="1"/>
</dbReference>
<dbReference type="Proteomes" id="UP000470470">
    <property type="component" value="Unassembled WGS sequence"/>
</dbReference>
<accession>A0A7K3WC15</accession>
<evidence type="ECO:0000259" key="4">
    <source>
        <dbReference type="SMART" id="SM00822"/>
    </source>
</evidence>